<dbReference type="Pfam" id="PF04122">
    <property type="entry name" value="CW_binding_2"/>
    <property type="match status" value="1"/>
</dbReference>
<evidence type="ECO:0000313" key="1">
    <source>
        <dbReference type="EMBL" id="HIP91115.1"/>
    </source>
</evidence>
<dbReference type="AlphaFoldDB" id="A0A833E3Y6"/>
<protein>
    <recommendedName>
        <fullName evidence="3">Cell wall binding repeat 2-containing protein</fullName>
    </recommendedName>
</protein>
<dbReference type="EMBL" id="DQUO01000024">
    <property type="protein sequence ID" value="HIP91115.1"/>
    <property type="molecule type" value="Genomic_DNA"/>
</dbReference>
<accession>A0A833E3Y6</accession>
<gene>
    <name evidence="1" type="ORF">EYH21_02305</name>
</gene>
<comment type="caution">
    <text evidence="1">The sequence shown here is derived from an EMBL/GenBank/DDBJ whole genome shotgun (WGS) entry which is preliminary data.</text>
</comment>
<evidence type="ECO:0008006" key="3">
    <source>
        <dbReference type="Google" id="ProtNLM"/>
    </source>
</evidence>
<name>A0A833E3Y6_9EURY</name>
<reference evidence="1" key="1">
    <citation type="journal article" date="2020" name="ISME J.">
        <title>Gammaproteobacteria mediating utilization of methyl-, sulfur- and petroleum organic compounds in deep ocean hydrothermal plumes.</title>
        <authorList>
            <person name="Zhou Z."/>
            <person name="Liu Y."/>
            <person name="Pan J."/>
            <person name="Cron B.R."/>
            <person name="Toner B.M."/>
            <person name="Anantharaman K."/>
            <person name="Breier J.A."/>
            <person name="Dick G.J."/>
            <person name="Li M."/>
        </authorList>
    </citation>
    <scope>NUCLEOTIDE SEQUENCE</scope>
    <source>
        <strain evidence="1">SZUA-1471</strain>
    </source>
</reference>
<dbReference type="Gene3D" id="3.40.50.12090">
    <property type="match status" value="1"/>
</dbReference>
<proteinExistence type="predicted"/>
<evidence type="ECO:0000313" key="2">
    <source>
        <dbReference type="Proteomes" id="UP000618343"/>
    </source>
</evidence>
<dbReference type="InterPro" id="IPR007253">
    <property type="entry name" value="Cell_wall-bd_2"/>
</dbReference>
<dbReference type="Proteomes" id="UP000618343">
    <property type="component" value="Unassembled WGS sequence"/>
</dbReference>
<organism evidence="1 2">
    <name type="scientific">Methanothermococcus okinawensis</name>
    <dbReference type="NCBI Taxonomy" id="155863"/>
    <lineage>
        <taxon>Archaea</taxon>
        <taxon>Methanobacteriati</taxon>
        <taxon>Methanobacteriota</taxon>
        <taxon>Methanomada group</taxon>
        <taxon>Methanococci</taxon>
        <taxon>Methanococcales</taxon>
        <taxon>Methanococcaceae</taxon>
        <taxon>Methanothermococcus</taxon>
    </lineage>
</organism>
<sequence>MKLYQALVLSLIIVLSMLPTTLAVGTPEKVAVVVSTPADAIVAAPYAKAMGYNLIYTPRDELSEEVEGELTTGGYTKVIIVGGPVAVSEDVEKRIKDLKIKTERIWGDTRVETSIEVFKVLKKEKPQLLDNIVVTDGFNEKISPIAVSFNAPVLYYGLGREDKVVEVLNNMEINNTVILGERIPRDISNEIPKISKHTFIAGGSPEDVIKTAISFIGKVNPEAKNKDAVIVYAEKTREPIIKGVLLFVKDDASMLIPLPSKDIQVVSDILLKIVEITYKVLPIYDDPELYEIIDSIAEKLGIVVTLSVVDTGGGTRGISSYTTTPTGPVVTIVAGGKKIVFMGQDEHTLRISGDYNIHVPELEGEVKVVDKRDTQHNLTIDFRDNRSVEAVIEEMNNFNVVAYLGSDVKIKYYNLEMEGKNISLHVITERKSLRKDINNLLKGDAKGLIERLNRSYVGSKTVGSDGSVEFTYRPSINGEQLVVITEGDGVSKNAGNVKVLAVGGFEVVKYRMSIIDSGINNITNQSTYTVELNETPENPVRYGAVIFKKDTKLTLKITGTDPNNNLFNVSIVGDRGEYQIVNNNDFIKLSASKVKEIINKTISNSTASATYSDVTTDTSVEIDLQYIPESYLIAIAYDTETKKVIAVAQKSLD</sequence>